<feature type="compositionally biased region" description="Basic and acidic residues" evidence="1">
    <location>
        <begin position="837"/>
        <end position="846"/>
    </location>
</feature>
<feature type="region of interest" description="Disordered" evidence="1">
    <location>
        <begin position="371"/>
        <end position="446"/>
    </location>
</feature>
<feature type="region of interest" description="Disordered" evidence="1">
    <location>
        <begin position="532"/>
        <end position="561"/>
    </location>
</feature>
<feature type="region of interest" description="Disordered" evidence="1">
    <location>
        <begin position="251"/>
        <end position="308"/>
    </location>
</feature>
<dbReference type="AlphaFoldDB" id="A0A8H6YL75"/>
<organism evidence="2 3">
    <name type="scientific">Mycena sanguinolenta</name>
    <dbReference type="NCBI Taxonomy" id="230812"/>
    <lineage>
        <taxon>Eukaryota</taxon>
        <taxon>Fungi</taxon>
        <taxon>Dikarya</taxon>
        <taxon>Basidiomycota</taxon>
        <taxon>Agaricomycotina</taxon>
        <taxon>Agaricomycetes</taxon>
        <taxon>Agaricomycetidae</taxon>
        <taxon>Agaricales</taxon>
        <taxon>Marasmiineae</taxon>
        <taxon>Mycenaceae</taxon>
        <taxon>Mycena</taxon>
    </lineage>
</organism>
<gene>
    <name evidence="2" type="ORF">MSAN_01137300</name>
</gene>
<feature type="compositionally biased region" description="Basic and acidic residues" evidence="1">
    <location>
        <begin position="261"/>
        <end position="274"/>
    </location>
</feature>
<dbReference type="EMBL" id="JACAZH010000008">
    <property type="protein sequence ID" value="KAF7361064.1"/>
    <property type="molecule type" value="Genomic_DNA"/>
</dbReference>
<evidence type="ECO:0000256" key="1">
    <source>
        <dbReference type="SAM" id="MobiDB-lite"/>
    </source>
</evidence>
<evidence type="ECO:0000313" key="2">
    <source>
        <dbReference type="EMBL" id="KAF7361064.1"/>
    </source>
</evidence>
<feature type="region of interest" description="Disordered" evidence="1">
    <location>
        <begin position="479"/>
        <end position="511"/>
    </location>
</feature>
<feature type="compositionally biased region" description="Acidic residues" evidence="1">
    <location>
        <begin position="847"/>
        <end position="856"/>
    </location>
</feature>
<dbReference type="OrthoDB" id="5327923at2759"/>
<feature type="region of interest" description="Disordered" evidence="1">
    <location>
        <begin position="631"/>
        <end position="662"/>
    </location>
</feature>
<name>A0A8H6YL75_9AGAR</name>
<feature type="compositionally biased region" description="Low complexity" evidence="1">
    <location>
        <begin position="484"/>
        <end position="510"/>
    </location>
</feature>
<proteinExistence type="predicted"/>
<feature type="compositionally biased region" description="Basic and acidic residues" evidence="1">
    <location>
        <begin position="1001"/>
        <end position="1019"/>
    </location>
</feature>
<feature type="compositionally biased region" description="Basic and acidic residues" evidence="1">
    <location>
        <begin position="807"/>
        <end position="829"/>
    </location>
</feature>
<feature type="region of interest" description="Disordered" evidence="1">
    <location>
        <begin position="807"/>
        <end position="862"/>
    </location>
</feature>
<feature type="compositionally biased region" description="Low complexity" evidence="1">
    <location>
        <begin position="224"/>
        <end position="235"/>
    </location>
</feature>
<reference evidence="2" key="1">
    <citation type="submission" date="2020-05" db="EMBL/GenBank/DDBJ databases">
        <title>Mycena genomes resolve the evolution of fungal bioluminescence.</title>
        <authorList>
            <person name="Tsai I.J."/>
        </authorList>
    </citation>
    <scope>NUCLEOTIDE SEQUENCE</scope>
    <source>
        <strain evidence="2">160909Yilan</strain>
    </source>
</reference>
<feature type="compositionally biased region" description="Polar residues" evidence="1">
    <location>
        <begin position="387"/>
        <end position="408"/>
    </location>
</feature>
<evidence type="ECO:0000313" key="3">
    <source>
        <dbReference type="Proteomes" id="UP000623467"/>
    </source>
</evidence>
<protein>
    <submittedName>
        <fullName evidence="2">Uncharacterized protein</fullName>
    </submittedName>
</protein>
<dbReference type="Proteomes" id="UP000623467">
    <property type="component" value="Unassembled WGS sequence"/>
</dbReference>
<feature type="region of interest" description="Disordered" evidence="1">
    <location>
        <begin position="212"/>
        <end position="235"/>
    </location>
</feature>
<feature type="compositionally biased region" description="Low complexity" evidence="1">
    <location>
        <begin position="651"/>
        <end position="662"/>
    </location>
</feature>
<sequence>MSKERQRVVYQEWVRDPNGKLLEKPPPRGSRPENNIIWGHTLEDFYWISRIPGVNVLTIWSRSMIEEYGENYLNVNGTREKGPEPRRLRPWPVLTLPEHVASSADLGYVDEGCGERHEHAPRRMEDENKDATRAKAKAKLICPTLLSLECCPVLYCPPGKSRRCSCQVCGRCSICRQDPLVALVDAASSGATASSPPAAFIGAVSALAPLTPAPTEQKEEQKESTPAAAAFSSSVAGTTTAVTESIEAASALAPPAPAPSTEEREPAPVAESEHTASLQVDTITAPPPPGNADPSALAHGGSTTPISATLVSASPSEDLMKMSLKTTSWDCIPEANAAAHTEPVDVEPVGLVDPDVARVLDERRSALLGKAQVPAADTMDVDADTPATEQPESGAAPTTPQASSQTPGAETKEVALPKAEEGSNENDGADTKAPWGDTPPTDGAFAPAAPAEAMAVDAPKVQGGAPCAENVQAVTAADTATSCKDTPPTDTASAPAASAESSVEAKAVDAPKVQGAEKVEAAPALTAEAKVAAEPAAGAEPTTQAEPTRVVPETKAPPPTPEPPFFHDLPTLEEFIPEEYFPDILYVNDPDNRTAMEYYHSRYDPHKPQSEESVPRKYKRVWPRFARDTEPATAFNTDPDCASIKLPAPPTSAQSSSPSPSALETNLRIARLNLSSAPILGTGNHSVVCRAALRLPPPLSASAARSSTGEVAVAAKTAHSGSEARALLRNEGKMYDAFPKHLQEDWCGLNLVAPIVHPVPVGAVVPKFYGYYVPVMEDVERAKQRYAREWKEKKRREAKERRLMKKKLDAARRAKEEEDAAKAGKEKGTEGSGEQVDGDKMDSTKLEDEDEEEDPVSDPVSDPVAEAAAISRDFMQTASYKAWHRMSPILLLEECGKPIKPEHFTPDERSECYSLALRLHFAEFTQNSFYVRNILRQPGPLTVAPSARSDKTPSFRIIDHGRGEHWPLMLEAAKKEIEIEQQRRKERKATLASMDVPTEAQMKRRVDAEEVEEKDDKEKLEAATKRWWELQDYEVRKAHSELQIPDFDY</sequence>
<accession>A0A8H6YL75</accession>
<comment type="caution">
    <text evidence="2">The sequence shown here is derived from an EMBL/GenBank/DDBJ whole genome shotgun (WGS) entry which is preliminary data.</text>
</comment>
<feature type="compositionally biased region" description="Low complexity" evidence="1">
    <location>
        <begin position="532"/>
        <end position="548"/>
    </location>
</feature>
<keyword evidence="3" id="KW-1185">Reference proteome</keyword>
<feature type="region of interest" description="Disordered" evidence="1">
    <location>
        <begin position="984"/>
        <end position="1019"/>
    </location>
</feature>
<feature type="compositionally biased region" description="Basic and acidic residues" evidence="1">
    <location>
        <begin position="410"/>
        <end position="421"/>
    </location>
</feature>